<dbReference type="GO" id="GO:0005506">
    <property type="term" value="F:iron ion binding"/>
    <property type="evidence" value="ECO:0007669"/>
    <property type="project" value="InterPro"/>
</dbReference>
<organism evidence="1 2">
    <name type="scientific">Thermoflavifilum aggregans</name>
    <dbReference type="NCBI Taxonomy" id="454188"/>
    <lineage>
        <taxon>Bacteria</taxon>
        <taxon>Pseudomonadati</taxon>
        <taxon>Bacteroidota</taxon>
        <taxon>Chitinophagia</taxon>
        <taxon>Chitinophagales</taxon>
        <taxon>Chitinophagaceae</taxon>
        <taxon>Thermoflavifilum</taxon>
    </lineage>
</organism>
<reference evidence="1 2" key="1">
    <citation type="submission" date="2017-11" db="EMBL/GenBank/DDBJ databases">
        <title>Genomic Encyclopedia of Archaeal and Bacterial Type Strains, Phase II (KMG-II): From Individual Species to Whole Genera.</title>
        <authorList>
            <person name="Goeker M."/>
        </authorList>
    </citation>
    <scope>NUCLEOTIDE SEQUENCE [LARGE SCALE GENOMIC DNA]</scope>
    <source>
        <strain evidence="1 2">DSM 27268</strain>
    </source>
</reference>
<sequence>MSRQTFLISIILLGLIAGMSRCSHPESATVQTLQQQVQRLQDTLAFIREHYKPGLGELMTTIQYNHGKLWFAGINHNWPLAAFEVGEIRETAQTAQEIETDRPEVKDIPMLYPALDSVQAAVEAQDEGRFRKAFTFLTTTCNNCHKANHFAFNVITIPTAPPATNQQYGPVPSNREK</sequence>
<dbReference type="OrthoDB" id="6402114at2"/>
<evidence type="ECO:0000313" key="1">
    <source>
        <dbReference type="EMBL" id="PJJ74926.1"/>
    </source>
</evidence>
<dbReference type="SUPFAM" id="SSF47175">
    <property type="entry name" value="Cytochromes"/>
    <property type="match status" value="1"/>
</dbReference>
<dbReference type="GO" id="GO:0022900">
    <property type="term" value="P:electron transport chain"/>
    <property type="evidence" value="ECO:0007669"/>
    <property type="project" value="InterPro"/>
</dbReference>
<dbReference type="Proteomes" id="UP000230000">
    <property type="component" value="Unassembled WGS sequence"/>
</dbReference>
<dbReference type="RefSeq" id="WP_100313603.1">
    <property type="nucleotide sequence ID" value="NZ_PGFG01000001.1"/>
</dbReference>
<accession>A0A2M9CSL2</accession>
<gene>
    <name evidence="1" type="ORF">BXY57_0491</name>
</gene>
<name>A0A2M9CSL2_9BACT</name>
<evidence type="ECO:0000313" key="2">
    <source>
        <dbReference type="Proteomes" id="UP000230000"/>
    </source>
</evidence>
<dbReference type="GO" id="GO:0009055">
    <property type="term" value="F:electron transfer activity"/>
    <property type="evidence" value="ECO:0007669"/>
    <property type="project" value="InterPro"/>
</dbReference>
<dbReference type="GO" id="GO:0020037">
    <property type="term" value="F:heme binding"/>
    <property type="evidence" value="ECO:0007669"/>
    <property type="project" value="InterPro"/>
</dbReference>
<keyword evidence="2" id="KW-1185">Reference proteome</keyword>
<comment type="caution">
    <text evidence="1">The sequence shown here is derived from an EMBL/GenBank/DDBJ whole genome shotgun (WGS) entry which is preliminary data.</text>
</comment>
<protein>
    <recommendedName>
        <fullName evidence="3">Cytochrome c domain-containing protein</fullName>
    </recommendedName>
</protein>
<dbReference type="InterPro" id="IPR010980">
    <property type="entry name" value="Cyt_c/b562"/>
</dbReference>
<proteinExistence type="predicted"/>
<dbReference type="EMBL" id="PGFG01000001">
    <property type="protein sequence ID" value="PJJ74926.1"/>
    <property type="molecule type" value="Genomic_DNA"/>
</dbReference>
<dbReference type="AlphaFoldDB" id="A0A2M9CSL2"/>
<evidence type="ECO:0008006" key="3">
    <source>
        <dbReference type="Google" id="ProtNLM"/>
    </source>
</evidence>